<reference evidence="2 3" key="1">
    <citation type="submission" date="2020-08" db="EMBL/GenBank/DDBJ databases">
        <title>Sequencing the genomes of 1000 actinobacteria strains.</title>
        <authorList>
            <person name="Klenk H.-P."/>
        </authorList>
    </citation>
    <scope>NUCLEOTIDE SEQUENCE [LARGE SCALE GENOMIC DNA]</scope>
    <source>
        <strain evidence="2 3">DSM 45823</strain>
    </source>
</reference>
<organism evidence="2 3">
    <name type="scientific">Thermomonospora cellulosilytica</name>
    <dbReference type="NCBI Taxonomy" id="1411118"/>
    <lineage>
        <taxon>Bacteria</taxon>
        <taxon>Bacillati</taxon>
        <taxon>Actinomycetota</taxon>
        <taxon>Actinomycetes</taxon>
        <taxon>Streptosporangiales</taxon>
        <taxon>Thermomonosporaceae</taxon>
        <taxon>Thermomonospora</taxon>
    </lineage>
</organism>
<feature type="transmembrane region" description="Helical" evidence="1">
    <location>
        <begin position="439"/>
        <end position="459"/>
    </location>
</feature>
<evidence type="ECO:0000256" key="1">
    <source>
        <dbReference type="SAM" id="Phobius"/>
    </source>
</evidence>
<keyword evidence="1" id="KW-1133">Transmembrane helix</keyword>
<accession>A0A7W3N1W6</accession>
<dbReference type="InterPro" id="IPR001646">
    <property type="entry name" value="5peptide_repeat"/>
</dbReference>
<evidence type="ECO:0008006" key="4">
    <source>
        <dbReference type="Google" id="ProtNLM"/>
    </source>
</evidence>
<proteinExistence type="predicted"/>
<name>A0A7W3N1W6_9ACTN</name>
<comment type="caution">
    <text evidence="2">The sequence shown here is derived from an EMBL/GenBank/DDBJ whole genome shotgun (WGS) entry which is preliminary data.</text>
</comment>
<dbReference type="Pfam" id="PF13576">
    <property type="entry name" value="Pentapeptide_3"/>
    <property type="match status" value="1"/>
</dbReference>
<sequence>MATDIGVERCGEPRTDDPSQACGAVCLPGGDRCLAHAGEQAREEFLAGLAPGAAIDMRGVPFTADLLNRLLEAVRDPQADARPCFGRARFDGASFSGDARFSSTSFSGDAEFGGASFFGDVGFLRASFSGAAGFGGASFSGDVHFGGTSFSGDVRFHWASFSGDARFSSTSFSGDAHFMGASFSGDAYFGGVSFSGNADFVGARFAGDARWLSCRIGVLSLDGVVAEGEVWVEAAAGQVSARRLRSTGRVALRLRSARVNLTELVCSGPVSVHALAQPIPNVPDLDGPTRVMAISLRGVDAESLTLTDVELSECLFAGLHRADQIQLDGHCRFAPGPRGRRRVLAEEHHWRAERRTARRGDPGPWRPAPDGVEVIGPRRIEVIYRQLRKALEEGKNEPGAAHFYYGEMQMRRASARGADRALLWLYWAISGYGLRARRALAWVAVVAVLSIAGMAAFGFPQTAKTQQATGTVTTPTGPQNIRLTIQQSKPVKPLPERLEKAVEVTVNAVIFRSPDAELTTAGRYLNITVRILGPILLGLAILAIRNQVKR</sequence>
<dbReference type="AlphaFoldDB" id="A0A7W3N1W6"/>
<keyword evidence="1" id="KW-0812">Transmembrane</keyword>
<dbReference type="EMBL" id="JACJII010000001">
    <property type="protein sequence ID" value="MBA9005959.1"/>
    <property type="molecule type" value="Genomic_DNA"/>
</dbReference>
<evidence type="ECO:0000313" key="3">
    <source>
        <dbReference type="Proteomes" id="UP000539313"/>
    </source>
</evidence>
<evidence type="ECO:0000313" key="2">
    <source>
        <dbReference type="EMBL" id="MBA9005959.1"/>
    </source>
</evidence>
<dbReference type="Proteomes" id="UP000539313">
    <property type="component" value="Unassembled WGS sequence"/>
</dbReference>
<gene>
    <name evidence="2" type="ORF">HNR21_004841</name>
</gene>
<keyword evidence="3" id="KW-1185">Reference proteome</keyword>
<dbReference type="Gene3D" id="2.160.20.80">
    <property type="entry name" value="E3 ubiquitin-protein ligase SopA"/>
    <property type="match status" value="1"/>
</dbReference>
<feature type="transmembrane region" description="Helical" evidence="1">
    <location>
        <begin position="524"/>
        <end position="544"/>
    </location>
</feature>
<dbReference type="RefSeq" id="WP_182707010.1">
    <property type="nucleotide sequence ID" value="NZ_JACJII010000001.1"/>
</dbReference>
<keyword evidence="1" id="KW-0472">Membrane</keyword>
<protein>
    <recommendedName>
        <fullName evidence="4">Pentapeptide repeat-containing protein</fullName>
    </recommendedName>
</protein>